<evidence type="ECO:0000313" key="2">
    <source>
        <dbReference type="Proteomes" id="UP000026960"/>
    </source>
</evidence>
<reference evidence="1" key="2">
    <citation type="submission" date="2015-03" db="UniProtKB">
        <authorList>
            <consortium name="EnsemblPlants"/>
        </authorList>
    </citation>
    <scope>IDENTIFICATION</scope>
</reference>
<dbReference type="AlphaFoldDB" id="A0A0D3G414"/>
<evidence type="ECO:0000313" key="1">
    <source>
        <dbReference type="EnsemblPlants" id="OBART05G05670.1"/>
    </source>
</evidence>
<protein>
    <submittedName>
        <fullName evidence="1">Uncharacterized protein</fullName>
    </submittedName>
</protein>
<keyword evidence="2" id="KW-1185">Reference proteome</keyword>
<reference evidence="1" key="1">
    <citation type="journal article" date="2009" name="Rice">
        <title>De Novo Next Generation Sequencing of Plant Genomes.</title>
        <authorList>
            <person name="Rounsley S."/>
            <person name="Marri P.R."/>
            <person name="Yu Y."/>
            <person name="He R."/>
            <person name="Sisneros N."/>
            <person name="Goicoechea J.L."/>
            <person name="Lee S.J."/>
            <person name="Angelova A."/>
            <person name="Kudrna D."/>
            <person name="Luo M."/>
            <person name="Affourtit J."/>
            <person name="Desany B."/>
            <person name="Knight J."/>
            <person name="Niazi F."/>
            <person name="Egholm M."/>
            <person name="Wing R.A."/>
        </authorList>
    </citation>
    <scope>NUCLEOTIDE SEQUENCE [LARGE SCALE GENOMIC DNA]</scope>
    <source>
        <strain evidence="1">cv. IRGC 105608</strain>
    </source>
</reference>
<dbReference type="HOGENOM" id="CLU_1752514_0_0_1"/>
<dbReference type="Gramene" id="OBART05G05670.1">
    <property type="protein sequence ID" value="OBART05G05670.1"/>
    <property type="gene ID" value="OBART05G05670"/>
</dbReference>
<organism evidence="1">
    <name type="scientific">Oryza barthii</name>
    <dbReference type="NCBI Taxonomy" id="65489"/>
    <lineage>
        <taxon>Eukaryota</taxon>
        <taxon>Viridiplantae</taxon>
        <taxon>Streptophyta</taxon>
        <taxon>Embryophyta</taxon>
        <taxon>Tracheophyta</taxon>
        <taxon>Spermatophyta</taxon>
        <taxon>Magnoliopsida</taxon>
        <taxon>Liliopsida</taxon>
        <taxon>Poales</taxon>
        <taxon>Poaceae</taxon>
        <taxon>BOP clade</taxon>
        <taxon>Oryzoideae</taxon>
        <taxon>Oryzeae</taxon>
        <taxon>Oryzinae</taxon>
        <taxon>Oryza</taxon>
    </lineage>
</organism>
<dbReference type="PaxDb" id="65489-OBART05G05670.1"/>
<proteinExistence type="predicted"/>
<name>A0A0D3G414_9ORYZ</name>
<sequence length="149" mass="16505">MGEMPKASLLRHAYYHLGPGPRTVVEHAVVLFLPNGPRPKGHDRVESTMMLPRNFESAGAVPLVKKTSLERKQCGCPRLERTLCDGVAARMRGAAHLARSADERVKGFASTCKGSNWRYREMGGALNKFTSTLETAALSLLWEPYDIHD</sequence>
<dbReference type="EnsemblPlants" id="OBART05G05670.1">
    <property type="protein sequence ID" value="OBART05G05670.1"/>
    <property type="gene ID" value="OBART05G05670"/>
</dbReference>
<dbReference type="Proteomes" id="UP000026960">
    <property type="component" value="Chromosome 5"/>
</dbReference>
<accession>A0A0D3G414</accession>